<evidence type="ECO:0000256" key="1">
    <source>
        <dbReference type="SAM" id="Phobius"/>
    </source>
</evidence>
<reference evidence="2" key="2">
    <citation type="submission" date="2023-05" db="EMBL/GenBank/DDBJ databases">
        <authorList>
            <consortium name="Lawrence Berkeley National Laboratory"/>
            <person name="Steindorff A."/>
            <person name="Hensen N."/>
            <person name="Bonometti L."/>
            <person name="Westerberg I."/>
            <person name="Brannstrom I.O."/>
            <person name="Guillou S."/>
            <person name="Cros-Aarteil S."/>
            <person name="Calhoun S."/>
            <person name="Haridas S."/>
            <person name="Kuo A."/>
            <person name="Mondo S."/>
            <person name="Pangilinan J."/>
            <person name="Riley R."/>
            <person name="Labutti K."/>
            <person name="Andreopoulos B."/>
            <person name="Lipzen A."/>
            <person name="Chen C."/>
            <person name="Yanf M."/>
            <person name="Daum C."/>
            <person name="Ng V."/>
            <person name="Clum A."/>
            <person name="Ohm R."/>
            <person name="Martin F."/>
            <person name="Silar P."/>
            <person name="Natvig D."/>
            <person name="Lalanne C."/>
            <person name="Gautier V."/>
            <person name="Ament-Velasquez S.L."/>
            <person name="Kruys A."/>
            <person name="Hutchinson M.I."/>
            <person name="Powell A.J."/>
            <person name="Barry K."/>
            <person name="Miller A.N."/>
            <person name="Grigoriev I.V."/>
            <person name="Debuchy R."/>
            <person name="Gladieux P."/>
            <person name="Thoren M.H."/>
            <person name="Johannesson H."/>
        </authorList>
    </citation>
    <scope>NUCLEOTIDE SEQUENCE</scope>
    <source>
        <strain evidence="2">CBS 990.96</strain>
    </source>
</reference>
<feature type="transmembrane region" description="Helical" evidence="1">
    <location>
        <begin position="25"/>
        <end position="44"/>
    </location>
</feature>
<reference evidence="2" key="1">
    <citation type="journal article" date="2023" name="Mol. Phylogenet. Evol.">
        <title>Genome-scale phylogeny and comparative genomics of the fungal order Sordariales.</title>
        <authorList>
            <person name="Hensen N."/>
            <person name="Bonometti L."/>
            <person name="Westerberg I."/>
            <person name="Brannstrom I.O."/>
            <person name="Guillou S."/>
            <person name="Cros-Aarteil S."/>
            <person name="Calhoun S."/>
            <person name="Haridas S."/>
            <person name="Kuo A."/>
            <person name="Mondo S."/>
            <person name="Pangilinan J."/>
            <person name="Riley R."/>
            <person name="LaButti K."/>
            <person name="Andreopoulos B."/>
            <person name="Lipzen A."/>
            <person name="Chen C."/>
            <person name="Yan M."/>
            <person name="Daum C."/>
            <person name="Ng V."/>
            <person name="Clum A."/>
            <person name="Steindorff A."/>
            <person name="Ohm R.A."/>
            <person name="Martin F."/>
            <person name="Silar P."/>
            <person name="Natvig D.O."/>
            <person name="Lalanne C."/>
            <person name="Gautier V."/>
            <person name="Ament-Velasquez S.L."/>
            <person name="Kruys A."/>
            <person name="Hutchinson M.I."/>
            <person name="Powell A.J."/>
            <person name="Barry K."/>
            <person name="Miller A.N."/>
            <person name="Grigoriev I.V."/>
            <person name="Debuchy R."/>
            <person name="Gladieux P."/>
            <person name="Hiltunen Thoren M."/>
            <person name="Johannesson H."/>
        </authorList>
    </citation>
    <scope>NUCLEOTIDE SEQUENCE</scope>
    <source>
        <strain evidence="2">CBS 990.96</strain>
    </source>
</reference>
<proteinExistence type="predicted"/>
<name>A0AAN7GU40_9PEZI</name>
<keyword evidence="3" id="KW-1185">Reference proteome</keyword>
<dbReference type="AlphaFoldDB" id="A0AAN7GU40"/>
<dbReference type="Proteomes" id="UP001301958">
    <property type="component" value="Unassembled WGS sequence"/>
</dbReference>
<organism evidence="2 3">
    <name type="scientific">Podospora fimiseda</name>
    <dbReference type="NCBI Taxonomy" id="252190"/>
    <lineage>
        <taxon>Eukaryota</taxon>
        <taxon>Fungi</taxon>
        <taxon>Dikarya</taxon>
        <taxon>Ascomycota</taxon>
        <taxon>Pezizomycotina</taxon>
        <taxon>Sordariomycetes</taxon>
        <taxon>Sordariomycetidae</taxon>
        <taxon>Sordariales</taxon>
        <taxon>Podosporaceae</taxon>
        <taxon>Podospora</taxon>
    </lineage>
</organism>
<keyword evidence="1" id="KW-1133">Transmembrane helix</keyword>
<keyword evidence="1" id="KW-0472">Membrane</keyword>
<comment type="caution">
    <text evidence="2">The sequence shown here is derived from an EMBL/GenBank/DDBJ whole genome shotgun (WGS) entry which is preliminary data.</text>
</comment>
<sequence length="97" mass="10662">MAGFRPTPPRFSAAASASKIPMTRAAPGVVVPSLVVAGAIYGVVSYVRSQLRKESDTINRMFAQRDTPEAIESRRRALLVDTEGDPRKSIYNVLNWK</sequence>
<evidence type="ECO:0000313" key="2">
    <source>
        <dbReference type="EMBL" id="KAK4223145.1"/>
    </source>
</evidence>
<keyword evidence="1" id="KW-0812">Transmembrane</keyword>
<evidence type="ECO:0000313" key="3">
    <source>
        <dbReference type="Proteomes" id="UP001301958"/>
    </source>
</evidence>
<dbReference type="EMBL" id="MU865438">
    <property type="protein sequence ID" value="KAK4223145.1"/>
    <property type="molecule type" value="Genomic_DNA"/>
</dbReference>
<accession>A0AAN7GU40</accession>
<protein>
    <submittedName>
        <fullName evidence="2">Uncharacterized protein</fullName>
    </submittedName>
</protein>
<gene>
    <name evidence="2" type="ORF">QBC38DRAFT_426038</name>
</gene>